<dbReference type="SUPFAM" id="SSF50249">
    <property type="entry name" value="Nucleic acid-binding proteins"/>
    <property type="match status" value="1"/>
</dbReference>
<feature type="region of interest" description="Disordered" evidence="5">
    <location>
        <begin position="118"/>
        <end position="154"/>
    </location>
</feature>
<comment type="caution">
    <text evidence="6">The sequence shown here is derived from an EMBL/GenBank/DDBJ whole genome shotgun (WGS) entry which is preliminary data.</text>
</comment>
<accession>A0ABT0E226</accession>
<dbReference type="PANTHER" id="PTHR10302">
    <property type="entry name" value="SINGLE-STRANDED DNA-BINDING PROTEIN"/>
    <property type="match status" value="1"/>
</dbReference>
<dbReference type="RefSeq" id="WP_247234593.1">
    <property type="nucleotide sequence ID" value="NZ_JALKHS010000021.1"/>
</dbReference>
<gene>
    <name evidence="6" type="primary">ssb</name>
    <name evidence="6" type="ORF">MU848_17640</name>
</gene>
<dbReference type="GO" id="GO:0003677">
    <property type="term" value="F:DNA binding"/>
    <property type="evidence" value="ECO:0007669"/>
    <property type="project" value="UniProtKB-KW"/>
</dbReference>
<proteinExistence type="inferred from homology"/>
<protein>
    <recommendedName>
        <fullName evidence="3 4">Single-stranded DNA-binding protein</fullName>
        <shortName evidence="3">SSB</shortName>
    </recommendedName>
</protein>
<dbReference type="InterPro" id="IPR012340">
    <property type="entry name" value="NA-bd_OB-fold"/>
</dbReference>
<comment type="subunit">
    <text evidence="3">Homotetramer.</text>
</comment>
<dbReference type="NCBIfam" id="TIGR00621">
    <property type="entry name" value="ssb"/>
    <property type="match status" value="1"/>
</dbReference>
<evidence type="ECO:0000313" key="7">
    <source>
        <dbReference type="Proteomes" id="UP001203512"/>
    </source>
</evidence>
<feature type="DNA-binding region" evidence="3">
    <location>
        <begin position="51"/>
        <end position="57"/>
    </location>
</feature>
<evidence type="ECO:0000256" key="4">
    <source>
        <dbReference type="PIRNR" id="PIRNR002070"/>
    </source>
</evidence>
<evidence type="ECO:0000256" key="2">
    <source>
        <dbReference type="ARBA" id="ARBA00023172"/>
    </source>
</evidence>
<name>A0ABT0E226_9SPHN</name>
<feature type="compositionally biased region" description="Gly residues" evidence="5">
    <location>
        <begin position="129"/>
        <end position="141"/>
    </location>
</feature>
<evidence type="ECO:0000313" key="6">
    <source>
        <dbReference type="EMBL" id="MCK0533416.1"/>
    </source>
</evidence>
<dbReference type="Pfam" id="PF00436">
    <property type="entry name" value="SSB"/>
    <property type="match status" value="1"/>
</dbReference>
<comment type="caution">
    <text evidence="3">Lacks conserved residue(s) required for the propagation of feature annotation.</text>
</comment>
<evidence type="ECO:0000256" key="3">
    <source>
        <dbReference type="HAMAP-Rule" id="MF_00984"/>
    </source>
</evidence>
<dbReference type="PROSITE" id="PS50935">
    <property type="entry name" value="SSB"/>
    <property type="match status" value="1"/>
</dbReference>
<keyword evidence="2" id="KW-0233">DNA recombination</keyword>
<keyword evidence="1 3" id="KW-0238">DNA-binding</keyword>
<sequence length="154" mass="16741">MLNEVRLIGNVGADPEIRSTQGGDKVASIRLATSERWKDRQTGEKKERTEWHSIVVFGPLVQVVERFVHKGSKLFIGGQLRTRKWQDQAGNDRWSTEIVLSGFDAKLTLLDSAGGGQGQRDYSSYQEGPGFGGGAGAGASNGGFNNDLDDEVPF</sequence>
<dbReference type="HAMAP" id="MF_00984">
    <property type="entry name" value="SSB"/>
    <property type="match status" value="1"/>
</dbReference>
<reference evidence="6 7" key="1">
    <citation type="submission" date="2022-04" db="EMBL/GenBank/DDBJ databases">
        <authorList>
            <person name="Huq M.A."/>
        </authorList>
    </citation>
    <scope>NUCLEOTIDE SEQUENCE [LARGE SCALE GENOMIC DNA]</scope>
    <source>
        <strain evidence="6 7">MAH-33</strain>
    </source>
</reference>
<dbReference type="InterPro" id="IPR000424">
    <property type="entry name" value="Primosome_PriB/ssb"/>
</dbReference>
<dbReference type="PANTHER" id="PTHR10302:SF0">
    <property type="entry name" value="SINGLE-STRANDED DNA-BINDING PROTEIN, MITOCHONDRIAL"/>
    <property type="match status" value="1"/>
</dbReference>
<dbReference type="CDD" id="cd04496">
    <property type="entry name" value="SSB_OBF"/>
    <property type="match status" value="1"/>
</dbReference>
<dbReference type="Proteomes" id="UP001203512">
    <property type="component" value="Unassembled WGS sequence"/>
</dbReference>
<dbReference type="EMBL" id="JALKHS010000021">
    <property type="protein sequence ID" value="MCK0533416.1"/>
    <property type="molecule type" value="Genomic_DNA"/>
</dbReference>
<organism evidence="6 7">
    <name type="scientific">Sphingobium agri</name>
    <dbReference type="NCBI Taxonomy" id="2933566"/>
    <lineage>
        <taxon>Bacteria</taxon>
        <taxon>Pseudomonadati</taxon>
        <taxon>Pseudomonadota</taxon>
        <taxon>Alphaproteobacteria</taxon>
        <taxon>Sphingomonadales</taxon>
        <taxon>Sphingomonadaceae</taxon>
        <taxon>Sphingobium</taxon>
    </lineage>
</organism>
<dbReference type="InterPro" id="IPR011344">
    <property type="entry name" value="ssDNA-bd"/>
</dbReference>
<keyword evidence="7" id="KW-1185">Reference proteome</keyword>
<dbReference type="Gene3D" id="2.40.50.140">
    <property type="entry name" value="Nucleic acid-binding proteins"/>
    <property type="match status" value="1"/>
</dbReference>
<evidence type="ECO:0000256" key="1">
    <source>
        <dbReference type="ARBA" id="ARBA00023125"/>
    </source>
</evidence>
<evidence type="ECO:0000256" key="5">
    <source>
        <dbReference type="SAM" id="MobiDB-lite"/>
    </source>
</evidence>
<dbReference type="PIRSF" id="PIRSF002070">
    <property type="entry name" value="SSB"/>
    <property type="match status" value="1"/>
</dbReference>